<feature type="transmembrane region" description="Helical" evidence="1">
    <location>
        <begin position="456"/>
        <end position="473"/>
    </location>
</feature>
<dbReference type="InterPro" id="IPR008984">
    <property type="entry name" value="SMAD_FHA_dom_sf"/>
</dbReference>
<dbReference type="OrthoDB" id="206213at2759"/>
<keyword evidence="1" id="KW-1133">Transmembrane helix</keyword>
<feature type="transmembrane region" description="Helical" evidence="1">
    <location>
        <begin position="659"/>
        <end position="678"/>
    </location>
</feature>
<gene>
    <name evidence="2" type="ORF">C1SCF055_LOCUS26737</name>
</gene>
<feature type="transmembrane region" description="Helical" evidence="1">
    <location>
        <begin position="548"/>
        <end position="568"/>
    </location>
</feature>
<evidence type="ECO:0000313" key="4">
    <source>
        <dbReference type="Proteomes" id="UP001152797"/>
    </source>
</evidence>
<evidence type="ECO:0000313" key="3">
    <source>
        <dbReference type="EMBL" id="CAL1154006.1"/>
    </source>
</evidence>
<feature type="transmembrane region" description="Helical" evidence="1">
    <location>
        <begin position="427"/>
        <end position="444"/>
    </location>
</feature>
<feature type="transmembrane region" description="Helical" evidence="1">
    <location>
        <begin position="515"/>
        <end position="536"/>
    </location>
</feature>
<feature type="transmembrane region" description="Helical" evidence="1">
    <location>
        <begin position="609"/>
        <end position="627"/>
    </location>
</feature>
<name>A0A9P1D298_9DINO</name>
<dbReference type="EMBL" id="CAMXCT030002813">
    <property type="protein sequence ID" value="CAL4787943.1"/>
    <property type="molecule type" value="Genomic_DNA"/>
</dbReference>
<reference evidence="3" key="2">
    <citation type="submission" date="2024-04" db="EMBL/GenBank/DDBJ databases">
        <authorList>
            <person name="Chen Y."/>
            <person name="Shah S."/>
            <person name="Dougan E. K."/>
            <person name="Thang M."/>
            <person name="Chan C."/>
        </authorList>
    </citation>
    <scope>NUCLEOTIDE SEQUENCE [LARGE SCALE GENOMIC DNA]</scope>
</reference>
<feature type="transmembrane region" description="Helical" evidence="1">
    <location>
        <begin position="580"/>
        <end position="603"/>
    </location>
</feature>
<dbReference type="Gene3D" id="2.60.200.20">
    <property type="match status" value="1"/>
</dbReference>
<evidence type="ECO:0000256" key="1">
    <source>
        <dbReference type="SAM" id="Phobius"/>
    </source>
</evidence>
<dbReference type="Proteomes" id="UP001152797">
    <property type="component" value="Unassembled WGS sequence"/>
</dbReference>
<comment type="caution">
    <text evidence="2">The sequence shown here is derived from an EMBL/GenBank/DDBJ whole genome shotgun (WGS) entry which is preliminary data.</text>
</comment>
<keyword evidence="4" id="KW-1185">Reference proteome</keyword>
<organism evidence="2">
    <name type="scientific">Cladocopium goreaui</name>
    <dbReference type="NCBI Taxonomy" id="2562237"/>
    <lineage>
        <taxon>Eukaryota</taxon>
        <taxon>Sar</taxon>
        <taxon>Alveolata</taxon>
        <taxon>Dinophyceae</taxon>
        <taxon>Suessiales</taxon>
        <taxon>Symbiodiniaceae</taxon>
        <taxon>Cladocopium</taxon>
    </lineage>
</organism>
<feature type="non-terminal residue" evidence="2">
    <location>
        <position position="696"/>
    </location>
</feature>
<dbReference type="EMBL" id="CAMXCT020002813">
    <property type="protein sequence ID" value="CAL1154006.1"/>
    <property type="molecule type" value="Genomic_DNA"/>
</dbReference>
<feature type="transmembrane region" description="Helical" evidence="1">
    <location>
        <begin position="634"/>
        <end position="653"/>
    </location>
</feature>
<evidence type="ECO:0000313" key="2">
    <source>
        <dbReference type="EMBL" id="CAI4000631.1"/>
    </source>
</evidence>
<dbReference type="AlphaFoldDB" id="A0A9P1D298"/>
<protein>
    <recommendedName>
        <fullName evidence="5">FHA domain-containing protein</fullName>
    </recommendedName>
</protein>
<reference evidence="2" key="1">
    <citation type="submission" date="2022-10" db="EMBL/GenBank/DDBJ databases">
        <authorList>
            <person name="Chen Y."/>
            <person name="Dougan E. K."/>
            <person name="Chan C."/>
            <person name="Rhodes N."/>
            <person name="Thang M."/>
        </authorList>
    </citation>
    <scope>NUCLEOTIDE SEQUENCE</scope>
</reference>
<dbReference type="EMBL" id="CAMXCT010002813">
    <property type="protein sequence ID" value="CAI4000631.1"/>
    <property type="molecule type" value="Genomic_DNA"/>
</dbReference>
<accession>A0A9P1D298</accession>
<proteinExistence type="predicted"/>
<dbReference type="SUPFAM" id="SSF49879">
    <property type="entry name" value="SMAD/FHA domain"/>
    <property type="match status" value="1"/>
</dbReference>
<keyword evidence="1" id="KW-0812">Transmembrane</keyword>
<keyword evidence="1" id="KW-0472">Membrane</keyword>
<feature type="transmembrane region" description="Helical" evidence="1">
    <location>
        <begin position="485"/>
        <end position="503"/>
    </location>
</feature>
<evidence type="ECO:0008006" key="5">
    <source>
        <dbReference type="Google" id="ProtNLM"/>
    </source>
</evidence>
<sequence length="696" mass="77315">VQTLRNEVAMIRKRLRQGIYDQSQAREMEAQLRGDEYLQDQFSSSYEEMQVKAKTAEGLRRRTLRRLGLCQSVGQVEKAGSNFIVVQKISLDPLLSGRLTWTMSPGEQLRIGSEPDCEIVVDGLGVEAEMCRLHCLNANEIEVLPGSQTFPLEEEGKESLHRRGSLYKRYSSTLVMVNSVVLQEPQILRCGDFLRVGRSHFFRVNDGEATLNRSQDAKQAMERAFGINGFTKDAELLRERLGAQRGDEVIRDLKDLKLVVEEANELTVELRGSDDLSFKGRVLMDPLDNEEPAVVVSLMERQDADGSCYLTERSPAIATWTLAEFQQRLEVMRDIYDEAMDPGGQNRSQMQPVVLVSRRTFLSHLRNRSFDSWEELVQALPYADLPQGTSETIIKCDTVEICTWVATFLIQSCIWGLVVYFADQSMVLGALFSASYGLVLWLCVDQWLPRNMAGKLWPNLPVAVGATGTLFLLCMQKDSKDISPVGVLLCCILPATTMTLFWMRRLPEDPDRATLVTNLFLEIWAASIALRLMITGEESLSASSYSDFASLTSIGTLWVIISVLLYHFPSAWGSVELVTWTLNVGVLGVGAGTSGLLATFVIQHPRLELMGWFPFSVINGVTGLLGFKLQRSFPVLLSALALAIVSIRASLFISDVTGSTVAGICSFGLLGFAVIAAAQELDRSSQGFTAKGRRVE</sequence>